<sequence length="461" mass="53808">MKWQTSIRRIKEIQQEIAQLGELSKARKLELWERIRLDWNYHSNAMEGNTLSLSETKILLTHGIHAGNKYGRHYEEMKLHHEVLNMLQAIVREERPITQHLIRGLHAEMMGEKYEIDAQDPQGNPLKVAGRPGDYKKTQNFVQRGAERYHYAAVEDVEPRMQSLITWLQEEEEKGARHPIELACRFHLEFVTIHPFDDGNGRMGRILMNLILMRMGLAPAIILREEKEEYLRTLIIAQDGGAVEPLLDFVAKSCLAAMEFRLKAYRGESLERPDDWEKRLLLFREGPKLPTLEKNAERVYESYYKSILPLFERLKDKLKQNFAPFFCENQLYYQYETASYERQYDNFMRESGSDILGISQAVTAYHEGRLGDELSKVDIQVRFSQGAKPYPQLSRKDLNAKLEVHFDQYDYRLVFGYAVLKKRYAEEITAEEQATIISTIGSSLAKQLETLLKKKGNEDRI</sequence>
<dbReference type="InterPro" id="IPR003812">
    <property type="entry name" value="Fido"/>
</dbReference>
<dbReference type="SUPFAM" id="SSF140931">
    <property type="entry name" value="Fic-like"/>
    <property type="match status" value="1"/>
</dbReference>
<dbReference type="RefSeq" id="WP_002660953.1">
    <property type="nucleotide sequence ID" value="NZ_JH719942.1"/>
</dbReference>
<dbReference type="InterPro" id="IPR036597">
    <property type="entry name" value="Fido-like_dom_sf"/>
</dbReference>
<dbReference type="PROSITE" id="PS51459">
    <property type="entry name" value="FIDO"/>
    <property type="match status" value="1"/>
</dbReference>
<protein>
    <recommendedName>
        <fullName evidence="4">Fido domain-containing protein</fullName>
    </recommendedName>
</protein>
<dbReference type="OrthoDB" id="9814400at2"/>
<dbReference type="PANTHER" id="PTHR13504:SF38">
    <property type="entry name" value="FIDO DOMAIN-CONTAINING PROTEIN"/>
    <property type="match status" value="1"/>
</dbReference>
<reference evidence="6" key="1">
    <citation type="journal article" date="2012" name="Stand. Genomic Sci.">
        <title>Permanent draft genome sequence of the gliding predator Saprospira grandis strain Sa g1 (= HR1).</title>
        <authorList>
            <person name="Mavromatis K."/>
            <person name="Chertkov O."/>
            <person name="Lapidus A."/>
            <person name="Nolan M."/>
            <person name="Lucas S."/>
            <person name="Tice H."/>
            <person name="Del Rio T.G."/>
            <person name="Cheng J.F."/>
            <person name="Han C."/>
            <person name="Tapia R."/>
            <person name="Bruce D."/>
            <person name="Goodwin L.A."/>
            <person name="Pitluck S."/>
            <person name="Huntemann M."/>
            <person name="Liolios K."/>
            <person name="Pagani I."/>
            <person name="Ivanova N."/>
            <person name="Mikhailova N."/>
            <person name="Pati A."/>
            <person name="Chen A."/>
            <person name="Palaniappan K."/>
            <person name="Land M."/>
            <person name="Brambilla E.M."/>
            <person name="Rohde M."/>
            <person name="Spring S."/>
            <person name="Goker M."/>
            <person name="Detter J.C."/>
            <person name="Bristow J."/>
            <person name="Eisen J.A."/>
            <person name="Markowitz V."/>
            <person name="Hugenholtz P."/>
            <person name="Kyrpides N.C."/>
            <person name="Klenk H.P."/>
            <person name="Woyke T."/>
        </authorList>
    </citation>
    <scope>NUCLEOTIDE SEQUENCE [LARGE SCALE GENOMIC DNA]</scope>
    <source>
        <strain evidence="6">DSM 2844</strain>
    </source>
</reference>
<name>J0PBF4_9BACT</name>
<keyword evidence="2" id="KW-0547">Nucleotide-binding</keyword>
<keyword evidence="2" id="KW-0067">ATP-binding</keyword>
<evidence type="ECO:0000313" key="6">
    <source>
        <dbReference type="Proteomes" id="UP000005113"/>
    </source>
</evidence>
<feature type="active site" evidence="1">
    <location>
        <position position="194"/>
    </location>
</feature>
<dbReference type="Proteomes" id="UP000005113">
    <property type="component" value="Unassembled WGS sequence"/>
</dbReference>
<dbReference type="Gene3D" id="1.10.3290.10">
    <property type="entry name" value="Fido-like domain"/>
    <property type="match status" value="1"/>
</dbReference>
<gene>
    <name evidence="5" type="ORF">SapgrDRAFT_3334</name>
</gene>
<feature type="domain" description="Fido" evidence="4">
    <location>
        <begin position="97"/>
        <end position="252"/>
    </location>
</feature>
<dbReference type="HOGENOM" id="CLU_041646_0_0_10"/>
<dbReference type="InterPro" id="IPR040198">
    <property type="entry name" value="Fido_containing"/>
</dbReference>
<organism evidence="5 6">
    <name type="scientific">Saprospira grandis DSM 2844</name>
    <dbReference type="NCBI Taxonomy" id="694433"/>
    <lineage>
        <taxon>Bacteria</taxon>
        <taxon>Pseudomonadati</taxon>
        <taxon>Bacteroidota</taxon>
        <taxon>Saprospiria</taxon>
        <taxon>Saprospirales</taxon>
        <taxon>Saprospiraceae</taxon>
        <taxon>Saprospira</taxon>
    </lineage>
</organism>
<accession>J0PBF4</accession>
<dbReference type="Pfam" id="PF02661">
    <property type="entry name" value="Fic"/>
    <property type="match status" value="1"/>
</dbReference>
<feature type="site" description="Important for autoinhibition of adenylyltransferase activity" evidence="3">
    <location>
        <position position="47"/>
    </location>
</feature>
<evidence type="ECO:0000256" key="3">
    <source>
        <dbReference type="PIRSR" id="PIRSR640198-3"/>
    </source>
</evidence>
<evidence type="ECO:0000256" key="1">
    <source>
        <dbReference type="PIRSR" id="PIRSR640198-1"/>
    </source>
</evidence>
<dbReference type="GO" id="GO:0005524">
    <property type="term" value="F:ATP binding"/>
    <property type="evidence" value="ECO:0007669"/>
    <property type="project" value="UniProtKB-KW"/>
</dbReference>
<evidence type="ECO:0000259" key="4">
    <source>
        <dbReference type="PROSITE" id="PS51459"/>
    </source>
</evidence>
<dbReference type="EMBL" id="JH719942">
    <property type="protein sequence ID" value="EJF54977.1"/>
    <property type="molecule type" value="Genomic_DNA"/>
</dbReference>
<dbReference type="AlphaFoldDB" id="J0PBF4"/>
<dbReference type="PANTHER" id="PTHR13504">
    <property type="entry name" value="FIDO DOMAIN-CONTAINING PROTEIN DDB_G0283145"/>
    <property type="match status" value="1"/>
</dbReference>
<proteinExistence type="predicted"/>
<evidence type="ECO:0000256" key="2">
    <source>
        <dbReference type="PIRSR" id="PIRSR640198-2"/>
    </source>
</evidence>
<evidence type="ECO:0000313" key="5">
    <source>
        <dbReference type="EMBL" id="EJF54977.1"/>
    </source>
</evidence>
<feature type="binding site" evidence="2">
    <location>
        <begin position="198"/>
        <end position="205"/>
    </location>
    <ligand>
        <name>ATP</name>
        <dbReference type="ChEBI" id="CHEBI:30616"/>
    </ligand>
</feature>